<evidence type="ECO:0000256" key="2">
    <source>
        <dbReference type="SAM" id="Coils"/>
    </source>
</evidence>
<evidence type="ECO:0000256" key="1">
    <source>
        <dbReference type="ARBA" id="ARBA00022729"/>
    </source>
</evidence>
<dbReference type="SUPFAM" id="SSF51261">
    <property type="entry name" value="Duplicated hybrid motif"/>
    <property type="match status" value="1"/>
</dbReference>
<feature type="coiled-coil region" evidence="2">
    <location>
        <begin position="161"/>
        <end position="260"/>
    </location>
</feature>
<dbReference type="InterPro" id="IPR057309">
    <property type="entry name" value="PcsB_CC"/>
</dbReference>
<keyword evidence="1" id="KW-0732">Signal</keyword>
<dbReference type="Proteomes" id="UP000263014">
    <property type="component" value="Unassembled WGS sequence"/>
</dbReference>
<dbReference type="GeneID" id="86062689"/>
<dbReference type="AlphaFoldDB" id="A0A374NZ85"/>
<evidence type="ECO:0000259" key="3">
    <source>
        <dbReference type="Pfam" id="PF01551"/>
    </source>
</evidence>
<reference evidence="5 6" key="1">
    <citation type="submission" date="2018-08" db="EMBL/GenBank/DDBJ databases">
        <title>A genome reference for cultivated species of the human gut microbiota.</title>
        <authorList>
            <person name="Zou Y."/>
            <person name="Xue W."/>
            <person name="Luo G."/>
        </authorList>
    </citation>
    <scope>NUCLEOTIDE SEQUENCE [LARGE SCALE GENOMIC DNA]</scope>
    <source>
        <strain evidence="5 6">TM09-12</strain>
    </source>
</reference>
<protein>
    <submittedName>
        <fullName evidence="5">Peptidase M23</fullName>
    </submittedName>
</protein>
<dbReference type="PROSITE" id="PS51257">
    <property type="entry name" value="PROKAR_LIPOPROTEIN"/>
    <property type="match status" value="1"/>
</dbReference>
<dbReference type="GO" id="GO:0004222">
    <property type="term" value="F:metalloendopeptidase activity"/>
    <property type="evidence" value="ECO:0007669"/>
    <property type="project" value="TreeGrafter"/>
</dbReference>
<dbReference type="Gene3D" id="6.10.250.3150">
    <property type="match status" value="1"/>
</dbReference>
<dbReference type="CDD" id="cd12797">
    <property type="entry name" value="M23_peptidase"/>
    <property type="match status" value="1"/>
</dbReference>
<evidence type="ECO:0000313" key="6">
    <source>
        <dbReference type="Proteomes" id="UP000263014"/>
    </source>
</evidence>
<dbReference type="Pfam" id="PF24568">
    <property type="entry name" value="CC_PcsB"/>
    <property type="match status" value="1"/>
</dbReference>
<proteinExistence type="predicted"/>
<dbReference type="PANTHER" id="PTHR21666">
    <property type="entry name" value="PEPTIDASE-RELATED"/>
    <property type="match status" value="1"/>
</dbReference>
<name>A0A374NZ85_9FIRM</name>
<sequence length="400" mass="43923">MKYRKRIEAAVMTAVLTVSCIFPSYGTKTDVDAARESKSNLENEKKEIEKTIEKLEVLKSDTASYVNQLDAELNSLNKQVTALNSRVAAKEAEIEEAEAELAASKEDERRQYESMKLRIQYMYEKGETSYLDLLFKSADLTQLFNRAEYISQIAAYDRKMLDQYEAASEEVAAREADLKAEHEELVTLKTNTEEKQKDAERLMNEKTAELKSYNSKIAASEGSLSDLEKDIAAQEDKIKAIEAELKRKEEEAKKAALEAGQKYNTVSIGNINFIWPCPASSRITSSFGDRESPTEGASSSHQGIDIGASTGSSILAAASGTVTISTYSYSAGNYIMINHGGGVSTVYMHCSELLVSAGQEVTQGQVIAKVGSTGYSTGPHLHFGIRVNGSYVNPINYVSP</sequence>
<dbReference type="Pfam" id="PF01551">
    <property type="entry name" value="Peptidase_M23"/>
    <property type="match status" value="1"/>
</dbReference>
<evidence type="ECO:0000313" key="5">
    <source>
        <dbReference type="EMBL" id="RGI95887.1"/>
    </source>
</evidence>
<dbReference type="InterPro" id="IPR011055">
    <property type="entry name" value="Dup_hybrid_motif"/>
</dbReference>
<comment type="caution">
    <text evidence="5">The sequence shown here is derived from an EMBL/GenBank/DDBJ whole genome shotgun (WGS) entry which is preliminary data.</text>
</comment>
<feature type="domain" description="M23ase beta-sheet core" evidence="3">
    <location>
        <begin position="300"/>
        <end position="394"/>
    </location>
</feature>
<dbReference type="EMBL" id="QSON01000027">
    <property type="protein sequence ID" value="RGI95887.1"/>
    <property type="molecule type" value="Genomic_DNA"/>
</dbReference>
<organism evidence="5 6">
    <name type="scientific">Hungatella hathewayi</name>
    <dbReference type="NCBI Taxonomy" id="154046"/>
    <lineage>
        <taxon>Bacteria</taxon>
        <taxon>Bacillati</taxon>
        <taxon>Bacillota</taxon>
        <taxon>Clostridia</taxon>
        <taxon>Lachnospirales</taxon>
        <taxon>Lachnospiraceae</taxon>
        <taxon>Hungatella</taxon>
    </lineage>
</organism>
<dbReference type="PANTHER" id="PTHR21666:SF270">
    <property type="entry name" value="MUREIN HYDROLASE ACTIVATOR ENVC"/>
    <property type="match status" value="1"/>
</dbReference>
<evidence type="ECO:0000259" key="4">
    <source>
        <dbReference type="Pfam" id="PF24568"/>
    </source>
</evidence>
<feature type="coiled-coil region" evidence="2">
    <location>
        <begin position="31"/>
        <end position="114"/>
    </location>
</feature>
<dbReference type="Gene3D" id="2.70.70.10">
    <property type="entry name" value="Glucose Permease (Domain IIA)"/>
    <property type="match status" value="1"/>
</dbReference>
<dbReference type="InterPro" id="IPR016047">
    <property type="entry name" value="M23ase_b-sheet_dom"/>
</dbReference>
<gene>
    <name evidence="5" type="ORF">DXD79_30825</name>
</gene>
<accession>A0A374NZ85</accession>
<dbReference type="InterPro" id="IPR050570">
    <property type="entry name" value="Cell_wall_metabolism_enzyme"/>
</dbReference>
<dbReference type="RefSeq" id="WP_038257747.1">
    <property type="nucleotide sequence ID" value="NZ_CACRUH010000089.1"/>
</dbReference>
<feature type="domain" description="Peptidoglycan hydrolase PcsB coiled-coil" evidence="4">
    <location>
        <begin position="109"/>
        <end position="172"/>
    </location>
</feature>
<keyword evidence="2" id="KW-0175">Coiled coil</keyword>